<comment type="caution">
    <text evidence="8">The sequence shown here is derived from an EMBL/GenBank/DDBJ whole genome shotgun (WGS) entry which is preliminary data.</text>
</comment>
<feature type="transmembrane region" description="Helical" evidence="6">
    <location>
        <begin position="119"/>
        <end position="141"/>
    </location>
</feature>
<feature type="transmembrane region" description="Helical" evidence="6">
    <location>
        <begin position="203"/>
        <end position="221"/>
    </location>
</feature>
<keyword evidence="4 6" id="KW-1133">Transmembrane helix</keyword>
<dbReference type="AlphaFoldDB" id="A0A368Z8E3"/>
<dbReference type="EMBL" id="QPJL01000002">
    <property type="protein sequence ID" value="RCW88078.1"/>
    <property type="molecule type" value="Genomic_DNA"/>
</dbReference>
<name>A0A368Z8E3_9RHOB</name>
<evidence type="ECO:0000313" key="9">
    <source>
        <dbReference type="Proteomes" id="UP000253345"/>
    </source>
</evidence>
<organism evidence="8 9">
    <name type="scientific">Paracoccus lutimaris</name>
    <dbReference type="NCBI Taxonomy" id="1490030"/>
    <lineage>
        <taxon>Bacteria</taxon>
        <taxon>Pseudomonadati</taxon>
        <taxon>Pseudomonadota</taxon>
        <taxon>Alphaproteobacteria</taxon>
        <taxon>Rhodobacterales</taxon>
        <taxon>Paracoccaceae</taxon>
        <taxon>Paracoccus</taxon>
    </lineage>
</organism>
<feature type="transmembrane region" description="Helical" evidence="6">
    <location>
        <begin position="287"/>
        <end position="305"/>
    </location>
</feature>
<evidence type="ECO:0000256" key="5">
    <source>
        <dbReference type="ARBA" id="ARBA00023136"/>
    </source>
</evidence>
<dbReference type="SUPFAM" id="SSF103481">
    <property type="entry name" value="Multidrug resistance efflux transporter EmrE"/>
    <property type="match status" value="2"/>
</dbReference>
<dbReference type="Gene3D" id="1.10.3730.20">
    <property type="match status" value="1"/>
</dbReference>
<evidence type="ECO:0000256" key="6">
    <source>
        <dbReference type="SAM" id="Phobius"/>
    </source>
</evidence>
<evidence type="ECO:0000256" key="3">
    <source>
        <dbReference type="ARBA" id="ARBA00022692"/>
    </source>
</evidence>
<evidence type="ECO:0000313" key="8">
    <source>
        <dbReference type="EMBL" id="RCW88078.1"/>
    </source>
</evidence>
<feature type="domain" description="EamA" evidence="7">
    <location>
        <begin position="178"/>
        <end position="299"/>
    </location>
</feature>
<dbReference type="OrthoDB" id="7165334at2"/>
<feature type="domain" description="EamA" evidence="7">
    <location>
        <begin position="30"/>
        <end position="164"/>
    </location>
</feature>
<dbReference type="InterPro" id="IPR000620">
    <property type="entry name" value="EamA_dom"/>
</dbReference>
<accession>A0A368Z8E3</accession>
<dbReference type="GO" id="GO:0016020">
    <property type="term" value="C:membrane"/>
    <property type="evidence" value="ECO:0007669"/>
    <property type="project" value="UniProtKB-SubCell"/>
</dbReference>
<dbReference type="InterPro" id="IPR037185">
    <property type="entry name" value="EmrE-like"/>
</dbReference>
<evidence type="ECO:0000256" key="4">
    <source>
        <dbReference type="ARBA" id="ARBA00022989"/>
    </source>
</evidence>
<feature type="transmembrane region" description="Helical" evidence="6">
    <location>
        <begin position="150"/>
        <end position="167"/>
    </location>
</feature>
<proteinExistence type="inferred from homology"/>
<evidence type="ECO:0000256" key="1">
    <source>
        <dbReference type="ARBA" id="ARBA00004141"/>
    </source>
</evidence>
<gene>
    <name evidence="8" type="ORF">DFP89_1026</name>
</gene>
<comment type="subcellular location">
    <subcellularLocation>
        <location evidence="1">Membrane</location>
        <topology evidence="1">Multi-pass membrane protein</topology>
    </subcellularLocation>
</comment>
<comment type="similarity">
    <text evidence="2">Belongs to the drug/metabolite transporter (DMT) superfamily. 10 TMS drug/metabolite exporter (DME) (TC 2.A.7.3) family.</text>
</comment>
<dbReference type="PANTHER" id="PTHR22911:SF6">
    <property type="entry name" value="SOLUTE CARRIER FAMILY 35 MEMBER G1"/>
    <property type="match status" value="1"/>
</dbReference>
<evidence type="ECO:0000256" key="2">
    <source>
        <dbReference type="ARBA" id="ARBA00009853"/>
    </source>
</evidence>
<dbReference type="RefSeq" id="WP_114347822.1">
    <property type="nucleotide sequence ID" value="NZ_QPJL01000002.1"/>
</dbReference>
<reference evidence="8 9" key="1">
    <citation type="submission" date="2018-07" db="EMBL/GenBank/DDBJ databases">
        <title>Genomic Encyclopedia of Type Strains, Phase III (KMG-III): the genomes of soil and plant-associated and newly described type strains.</title>
        <authorList>
            <person name="Whitman W."/>
        </authorList>
    </citation>
    <scope>NUCLEOTIDE SEQUENCE [LARGE SCALE GENOMIC DNA]</scope>
    <source>
        <strain evidence="8 9">CECT 8525</strain>
    </source>
</reference>
<keyword evidence="5 6" id="KW-0472">Membrane</keyword>
<feature type="transmembrane region" description="Helical" evidence="6">
    <location>
        <begin position="233"/>
        <end position="252"/>
    </location>
</feature>
<dbReference type="Proteomes" id="UP000253345">
    <property type="component" value="Unassembled WGS sequence"/>
</dbReference>
<keyword evidence="3 6" id="KW-0812">Transmembrane</keyword>
<feature type="transmembrane region" description="Helical" evidence="6">
    <location>
        <begin position="173"/>
        <end position="191"/>
    </location>
</feature>
<dbReference type="PANTHER" id="PTHR22911">
    <property type="entry name" value="ACYL-MALONYL CONDENSING ENZYME-RELATED"/>
    <property type="match status" value="1"/>
</dbReference>
<protein>
    <submittedName>
        <fullName evidence="8">Drug/metabolite transporter (DMT)-like permease</fullName>
    </submittedName>
</protein>
<sequence length="314" mass="33514">MRTPFLSPNRRVRPLSIAPVRDPSMSDNLRGTVLMVLSMATFTCNDALIKAVTQTLPLYESVAIRGAAVLVMMMVVAQVQQGGVRLAVARADLGPLILRTVADIVSTVLYLLALRKMALADLSAIMQALPLAVTLAAALVFRERLGWRRLSAIGVGFAGVILILRPGTGAFDIWSAVALAAMGLIVVRDIATRQFSVGTGSSTIAFYAALTVMLSGVVLGAGEDWRQPSIREFALLMLAAVFLTVGYITAVATMRVGEVSFVAPFRYTSLVWAIVLGLLVFGEWPDMWTWTGSALVVGAGIYTILREGKLGGQG</sequence>
<feature type="transmembrane region" description="Helical" evidence="6">
    <location>
        <begin position="264"/>
        <end position="281"/>
    </location>
</feature>
<evidence type="ECO:0000259" key="7">
    <source>
        <dbReference type="Pfam" id="PF00892"/>
    </source>
</evidence>
<keyword evidence="9" id="KW-1185">Reference proteome</keyword>
<dbReference type="Pfam" id="PF00892">
    <property type="entry name" value="EamA"/>
    <property type="match status" value="2"/>
</dbReference>